<evidence type="ECO:0000313" key="7">
    <source>
        <dbReference type="EMBL" id="GAV63278.1"/>
    </source>
</evidence>
<dbReference type="Gene3D" id="1.10.245.10">
    <property type="entry name" value="SWIB/MDM2 domain"/>
    <property type="match status" value="1"/>
</dbReference>
<keyword evidence="2" id="KW-0863">Zinc-finger</keyword>
<dbReference type="Pfam" id="PF22908">
    <property type="entry name" value="PHD_NSD"/>
    <property type="match status" value="1"/>
</dbReference>
<evidence type="ECO:0000259" key="5">
    <source>
        <dbReference type="PROSITE" id="PS51360"/>
    </source>
</evidence>
<dbReference type="STRING" id="3775.A0A1Q3B5K3"/>
<sequence>MGRKKKIRKEEIAEDVCFVCKDGGSLRICDYKDCLKAYHPNCVKKDDSLLETEELWCCGWHFCCICFKTPKFHCFCCPSAVCGRCLCNTEFAVHTGKRGFCGHCLELGMILEGNKDVDITGEKIDFTDQETYEYTFKEYWEITKEKEGLTSEHVHSAYNLLKKGKNCNRISDSSENGGEEDDGNFEDESQHSESDYEAEALDETEEFKPVGKRKNSKGKLTVREKKVKSKQQEFVGWGSKCLKEFLASIGKETAENLSQHDVSSIITEYCLENNLFHPKKKKKVICDARLQSLFRRKSIYKNSIHNLLTIHFAENLEQSENDLGLSSEDMDEAISVAGKRMQNSNLKRTSQRQEEVPCVGKSSFASIVSENIKRIYLKRSLVQELLKQVEAFESKIIGSFVRVKSDPNDYLQKNSHQLVQVTGILKNGKTNSEVVLQVSNIIKDVPISKLSDDDFSEYCLQDECEDLRQRVKDGILKRPTIMEFEQKARSLHENITTHWIKRELVLLQSHIDRANEKGWRRELQEYMNSLLLLQTPSEQSRLLHEVPDIIADSEELELSHGDSSKRDEKECNATAESAFTESFKTPVNNLKGNGIYSSLNTGTVTAAGLLIIYVNNYISRSFLWV</sequence>
<evidence type="ECO:0000256" key="2">
    <source>
        <dbReference type="ARBA" id="ARBA00022771"/>
    </source>
</evidence>
<evidence type="ECO:0000259" key="6">
    <source>
        <dbReference type="PROSITE" id="PS51925"/>
    </source>
</evidence>
<feature type="region of interest" description="Disordered" evidence="4">
    <location>
        <begin position="171"/>
        <end position="222"/>
    </location>
</feature>
<dbReference type="SMART" id="SM00719">
    <property type="entry name" value="Plus3"/>
    <property type="match status" value="1"/>
</dbReference>
<dbReference type="GO" id="GO:0003677">
    <property type="term" value="F:DNA binding"/>
    <property type="evidence" value="ECO:0007669"/>
    <property type="project" value="InterPro"/>
</dbReference>
<dbReference type="InterPro" id="IPR011011">
    <property type="entry name" value="Znf_FYVE_PHD"/>
</dbReference>
<evidence type="ECO:0000256" key="3">
    <source>
        <dbReference type="ARBA" id="ARBA00022833"/>
    </source>
</evidence>
<keyword evidence="1" id="KW-0479">Metal-binding</keyword>
<dbReference type="FunCoup" id="A0A1Q3B5K3">
    <property type="interactions" value="306"/>
</dbReference>
<dbReference type="InterPro" id="IPR045894">
    <property type="entry name" value="At5g08430-like"/>
</dbReference>
<dbReference type="Pfam" id="PF02201">
    <property type="entry name" value="SWIB"/>
    <property type="match status" value="1"/>
</dbReference>
<keyword evidence="3" id="KW-0862">Zinc</keyword>
<reference evidence="8" key="1">
    <citation type="submission" date="2016-04" db="EMBL/GenBank/DDBJ databases">
        <title>Cephalotus genome sequencing.</title>
        <authorList>
            <person name="Fukushima K."/>
            <person name="Hasebe M."/>
            <person name="Fang X."/>
        </authorList>
    </citation>
    <scope>NUCLEOTIDE SEQUENCE [LARGE SCALE GENOMIC DNA]</scope>
    <source>
        <strain evidence="8">cv. St1</strain>
    </source>
</reference>
<dbReference type="CDD" id="cd15568">
    <property type="entry name" value="PHD5_NSD"/>
    <property type="match status" value="1"/>
</dbReference>
<dbReference type="GO" id="GO:0008270">
    <property type="term" value="F:zinc ion binding"/>
    <property type="evidence" value="ECO:0007669"/>
    <property type="project" value="UniProtKB-KW"/>
</dbReference>
<dbReference type="Gene3D" id="3.30.40.10">
    <property type="entry name" value="Zinc/RING finger domain, C3HC4 (zinc finger)"/>
    <property type="match status" value="1"/>
</dbReference>
<dbReference type="InterPro" id="IPR013083">
    <property type="entry name" value="Znf_RING/FYVE/PHD"/>
</dbReference>
<feature type="domain" description="Plus3" evidence="5">
    <location>
        <begin position="366"/>
        <end position="496"/>
    </location>
</feature>
<dbReference type="InterPro" id="IPR058668">
    <property type="entry name" value="NERD_dom"/>
</dbReference>
<dbReference type="PANTHER" id="PTHR46851">
    <property type="entry name" value="OS01G0884500 PROTEIN"/>
    <property type="match status" value="1"/>
</dbReference>
<name>A0A1Q3B5K3_CEPFO</name>
<dbReference type="AlphaFoldDB" id="A0A1Q3B5K3"/>
<dbReference type="SUPFAM" id="SSF57903">
    <property type="entry name" value="FYVE/PHD zinc finger"/>
    <property type="match status" value="1"/>
</dbReference>
<dbReference type="CDD" id="cd10567">
    <property type="entry name" value="SWIB-MDM2_like"/>
    <property type="match status" value="1"/>
</dbReference>
<dbReference type="OrthoDB" id="1870062at2759"/>
<comment type="caution">
    <text evidence="7">The sequence shown here is derived from an EMBL/GenBank/DDBJ whole genome shotgun (WGS) entry which is preliminary data.</text>
</comment>
<evidence type="ECO:0000313" key="8">
    <source>
        <dbReference type="Proteomes" id="UP000187406"/>
    </source>
</evidence>
<dbReference type="InterPro" id="IPR036885">
    <property type="entry name" value="SWIB_MDM2_dom_sf"/>
</dbReference>
<feature type="compositionally biased region" description="Acidic residues" evidence="4">
    <location>
        <begin position="195"/>
        <end position="205"/>
    </location>
</feature>
<dbReference type="InterPro" id="IPR003121">
    <property type="entry name" value="SWIB_MDM2_domain"/>
</dbReference>
<feature type="non-terminal residue" evidence="7">
    <location>
        <position position="625"/>
    </location>
</feature>
<dbReference type="Pfam" id="PF03126">
    <property type="entry name" value="Plus-3"/>
    <property type="match status" value="1"/>
</dbReference>
<dbReference type="InParanoid" id="A0A1Q3B5K3"/>
<keyword evidence="8" id="KW-1185">Reference proteome</keyword>
<dbReference type="Gene3D" id="3.90.70.200">
    <property type="entry name" value="Plus-3 domain"/>
    <property type="match status" value="1"/>
</dbReference>
<dbReference type="InterPro" id="IPR036128">
    <property type="entry name" value="Plus3-like_sf"/>
</dbReference>
<dbReference type="InterPro" id="IPR055198">
    <property type="entry name" value="NSD_PHD"/>
</dbReference>
<dbReference type="Proteomes" id="UP000187406">
    <property type="component" value="Unassembled WGS sequence"/>
</dbReference>
<dbReference type="InterPro" id="IPR001965">
    <property type="entry name" value="Znf_PHD"/>
</dbReference>
<dbReference type="InterPro" id="IPR004343">
    <property type="entry name" value="Plus-3_dom"/>
</dbReference>
<dbReference type="Pfam" id="PF25980">
    <property type="entry name" value="NERD_plant"/>
    <property type="match status" value="1"/>
</dbReference>
<organism evidence="7 8">
    <name type="scientific">Cephalotus follicularis</name>
    <name type="common">Albany pitcher plant</name>
    <dbReference type="NCBI Taxonomy" id="3775"/>
    <lineage>
        <taxon>Eukaryota</taxon>
        <taxon>Viridiplantae</taxon>
        <taxon>Streptophyta</taxon>
        <taxon>Embryophyta</taxon>
        <taxon>Tracheophyta</taxon>
        <taxon>Spermatophyta</taxon>
        <taxon>Magnoliopsida</taxon>
        <taxon>eudicotyledons</taxon>
        <taxon>Gunneridae</taxon>
        <taxon>Pentapetalae</taxon>
        <taxon>rosids</taxon>
        <taxon>fabids</taxon>
        <taxon>Oxalidales</taxon>
        <taxon>Cephalotaceae</taxon>
        <taxon>Cephalotus</taxon>
    </lineage>
</organism>
<dbReference type="SUPFAM" id="SSF159042">
    <property type="entry name" value="Plus3-like"/>
    <property type="match status" value="1"/>
</dbReference>
<feature type="domain" description="DM2" evidence="6">
    <location>
        <begin position="234"/>
        <end position="314"/>
    </location>
</feature>
<dbReference type="SMART" id="SM00249">
    <property type="entry name" value="PHD"/>
    <property type="match status" value="1"/>
</dbReference>
<dbReference type="PROSITE" id="PS51925">
    <property type="entry name" value="SWIB_MDM2"/>
    <property type="match status" value="1"/>
</dbReference>
<evidence type="ECO:0000256" key="1">
    <source>
        <dbReference type="ARBA" id="ARBA00022723"/>
    </source>
</evidence>
<gene>
    <name evidence="7" type="ORF">CFOL_v3_06797</name>
</gene>
<dbReference type="PANTHER" id="PTHR46851:SF23">
    <property type="entry name" value="SWIB_MDM2 DOMAIN-CONTAINING PROTEIN"/>
    <property type="match status" value="1"/>
</dbReference>
<feature type="compositionally biased region" description="Acidic residues" evidence="4">
    <location>
        <begin position="177"/>
        <end position="187"/>
    </location>
</feature>
<dbReference type="PROSITE" id="PS51360">
    <property type="entry name" value="PLUS3"/>
    <property type="match status" value="1"/>
</dbReference>
<protein>
    <submittedName>
        <fullName evidence="7">SWIB domain-containing protein/Plus-3 domain-containing protein</fullName>
    </submittedName>
</protein>
<proteinExistence type="predicted"/>
<evidence type="ECO:0000256" key="4">
    <source>
        <dbReference type="SAM" id="MobiDB-lite"/>
    </source>
</evidence>
<dbReference type="SUPFAM" id="SSF47592">
    <property type="entry name" value="SWIB/MDM2 domain"/>
    <property type="match status" value="1"/>
</dbReference>
<accession>A0A1Q3B5K3</accession>
<dbReference type="EMBL" id="BDDD01000302">
    <property type="protein sequence ID" value="GAV63278.1"/>
    <property type="molecule type" value="Genomic_DNA"/>
</dbReference>